<dbReference type="OrthoDB" id="538223at2759"/>
<evidence type="ECO:0000313" key="2">
    <source>
        <dbReference type="EMBL" id="KAH0217760.1"/>
    </source>
</evidence>
<gene>
    <name evidence="2" type="ORF">KCV03_g6898</name>
</gene>
<dbReference type="InterPro" id="IPR036322">
    <property type="entry name" value="WD40_repeat_dom_sf"/>
</dbReference>
<reference evidence="2" key="1">
    <citation type="journal article" date="2021" name="J Fungi (Basel)">
        <title>Virulence traits and population genomics of the black yeast Aureobasidium melanogenum.</title>
        <authorList>
            <person name="Cernosa A."/>
            <person name="Sun X."/>
            <person name="Gostincar C."/>
            <person name="Fang C."/>
            <person name="Gunde-Cimerman N."/>
            <person name="Song Z."/>
        </authorList>
    </citation>
    <scope>NUCLEOTIDE SEQUENCE</scope>
    <source>
        <strain evidence="2">EXF-8016</strain>
    </source>
</reference>
<dbReference type="PROSITE" id="PS50082">
    <property type="entry name" value="WD_REPEATS_2"/>
    <property type="match status" value="3"/>
</dbReference>
<dbReference type="SUPFAM" id="SSF50978">
    <property type="entry name" value="WD40 repeat-like"/>
    <property type="match status" value="1"/>
</dbReference>
<dbReference type="PANTHER" id="PTHR19879">
    <property type="entry name" value="TRANSCRIPTION INITIATION FACTOR TFIID"/>
    <property type="match status" value="1"/>
</dbReference>
<reference evidence="2" key="2">
    <citation type="submission" date="2021-08" db="EMBL/GenBank/DDBJ databases">
        <authorList>
            <person name="Gostincar C."/>
            <person name="Sun X."/>
            <person name="Song Z."/>
            <person name="Gunde-Cimerman N."/>
        </authorList>
    </citation>
    <scope>NUCLEOTIDE SEQUENCE</scope>
    <source>
        <strain evidence="2">EXF-8016</strain>
    </source>
</reference>
<feature type="repeat" description="WD" evidence="1">
    <location>
        <begin position="11"/>
        <end position="51"/>
    </location>
</feature>
<dbReference type="InterPro" id="IPR015943">
    <property type="entry name" value="WD40/YVTN_repeat-like_dom_sf"/>
</dbReference>
<feature type="repeat" description="WD" evidence="1">
    <location>
        <begin position="288"/>
        <end position="329"/>
    </location>
</feature>
<dbReference type="InterPro" id="IPR001680">
    <property type="entry name" value="WD40_rpt"/>
</dbReference>
<accession>A0A9P8K6G4</accession>
<dbReference type="Pfam" id="PF00400">
    <property type="entry name" value="WD40"/>
    <property type="match status" value="5"/>
</dbReference>
<sequence>MHASATLVHNLKCHTDEVERLLFSPDGKTLAVSDEFFITLWDVETGSLRSKSEETDDMYFEIAFSPNSKYIAAASDEGHGRIWNTETGRLEHTLSVEDERMLSLAFSADSKMIATGSEVLRVWDVATGGLLHTLPAPGDHSLSFAAVYERNEWPAQICTVSFSPDNKWLISANPDTRMVCIWDTETWKLERTIREYTAFFSPDGKHLAVPTNERKSVQIYNTLTWQLQGTLENGETAIFPQVFSPDSKSFVTKSGRQTKLWSIENGEVIKTFTGAPPSGNHREECCTVFDRAQEVCKLAFSPDGKILMTGAELCSLRFWDVENEDLLLEVTHKDGARNPWNPQGFRNGPPAVEVLFGDGGGKVAIAFPDGSVRIWDVKWETT</sequence>
<evidence type="ECO:0000313" key="3">
    <source>
        <dbReference type="Proteomes" id="UP000767238"/>
    </source>
</evidence>
<comment type="caution">
    <text evidence="2">The sequence shown here is derived from an EMBL/GenBank/DDBJ whole genome shotgun (WGS) entry which is preliminary data.</text>
</comment>
<dbReference type="CDD" id="cd00200">
    <property type="entry name" value="WD40"/>
    <property type="match status" value="1"/>
</dbReference>
<dbReference type="Gene3D" id="2.130.10.10">
    <property type="entry name" value="YVTN repeat-like/Quinoprotein amine dehydrogenase"/>
    <property type="match status" value="2"/>
</dbReference>
<feature type="repeat" description="WD" evidence="1">
    <location>
        <begin position="62"/>
        <end position="93"/>
    </location>
</feature>
<name>A0A9P8K6G4_AURME</name>
<protein>
    <submittedName>
        <fullName evidence="2">WD40 repeat-like protein</fullName>
    </submittedName>
</protein>
<keyword evidence="1" id="KW-0853">WD repeat</keyword>
<evidence type="ECO:0000256" key="1">
    <source>
        <dbReference type="PROSITE-ProRule" id="PRU00221"/>
    </source>
</evidence>
<dbReference type="AlphaFoldDB" id="A0A9P8K6G4"/>
<dbReference type="PANTHER" id="PTHR19879:SF9">
    <property type="entry name" value="TRANSCRIPTION INITIATION FACTOR TFIID SUBUNIT 5"/>
    <property type="match status" value="1"/>
</dbReference>
<feature type="non-terminal residue" evidence="2">
    <location>
        <position position="382"/>
    </location>
</feature>
<dbReference type="SMART" id="SM00320">
    <property type="entry name" value="WD40"/>
    <property type="match status" value="6"/>
</dbReference>
<organism evidence="2 3">
    <name type="scientific">Aureobasidium melanogenum</name>
    <name type="common">Aureobasidium pullulans var. melanogenum</name>
    <dbReference type="NCBI Taxonomy" id="46634"/>
    <lineage>
        <taxon>Eukaryota</taxon>
        <taxon>Fungi</taxon>
        <taxon>Dikarya</taxon>
        <taxon>Ascomycota</taxon>
        <taxon>Pezizomycotina</taxon>
        <taxon>Dothideomycetes</taxon>
        <taxon>Dothideomycetidae</taxon>
        <taxon>Dothideales</taxon>
        <taxon>Saccotheciaceae</taxon>
        <taxon>Aureobasidium</taxon>
    </lineage>
</organism>
<dbReference type="Proteomes" id="UP000767238">
    <property type="component" value="Unassembled WGS sequence"/>
</dbReference>
<dbReference type="EMBL" id="JAHFYH010000053">
    <property type="protein sequence ID" value="KAH0217760.1"/>
    <property type="molecule type" value="Genomic_DNA"/>
</dbReference>
<proteinExistence type="predicted"/>